<dbReference type="PANTHER" id="PTHR43065:SF42">
    <property type="entry name" value="TWO-COMPONENT SENSOR PPRA"/>
    <property type="match status" value="1"/>
</dbReference>
<dbReference type="SMART" id="SM00388">
    <property type="entry name" value="HisKA"/>
    <property type="match status" value="1"/>
</dbReference>
<dbReference type="InterPro" id="IPR035965">
    <property type="entry name" value="PAS-like_dom_sf"/>
</dbReference>
<dbReference type="CDD" id="cd00130">
    <property type="entry name" value="PAS"/>
    <property type="match status" value="1"/>
</dbReference>
<feature type="domain" description="Histidine kinase" evidence="5">
    <location>
        <begin position="284"/>
        <end position="511"/>
    </location>
</feature>
<comment type="catalytic activity">
    <reaction evidence="1">
        <text>ATP + protein L-histidine = ADP + protein N-phospho-L-histidine.</text>
        <dbReference type="EC" id="2.7.13.3"/>
    </reaction>
</comment>
<dbReference type="SUPFAM" id="SSF55785">
    <property type="entry name" value="PYP-like sensor domain (PAS domain)"/>
    <property type="match status" value="1"/>
</dbReference>
<dbReference type="SMART" id="SM00387">
    <property type="entry name" value="HATPase_c"/>
    <property type="match status" value="1"/>
</dbReference>
<dbReference type="InterPro" id="IPR003661">
    <property type="entry name" value="HisK_dim/P_dom"/>
</dbReference>
<sequence length="511" mass="55002">MSLRRDPRARAVRPLVLLVDDEADILVALEDLLEDEFRVLSTTSPADALAILRREPDVSVIVSDQRMPGMNGDQFLSRARQHSDAQALLLTGYADLSAVVSAVNDGRISGYAHKPWEPAALLAMIRQAARRAELQDALRWERMLLQGLLDGSGDGVSIKDRDGRFLRLNRIAADRLGHEPSACLGRTEAELVPGTVGEAMLQADLRTMRNGAVATDQRQVAEDENRPASRGGRWLQRLRAPVRDADGSVAALATLERDISDEKAAEAQARQNEKMQALGTMAGGVAHDFNNLLTAVLGSLEMARNQVPPGEARLARLLDTAQAAADRGSALTQRLLRFSRQDDSRVGSFDVNELIGNMRDLLSRSVGRRDITIEYELAPSLSPVRADGEQLELALINLCVNARDAMPDGGRLVLCTTAAEVVLPEGDGPPPAAGVATRCVSIAVQDEGIGMSPELQQRIFEPFFTTKEIGRGTGLGLSTVYAFARQSGGMVLVDSAPGKGSRIAICLPSIG</sequence>
<dbReference type="CDD" id="cd00082">
    <property type="entry name" value="HisKA"/>
    <property type="match status" value="1"/>
</dbReference>
<accession>A0ABT1VX70</accession>
<evidence type="ECO:0000256" key="4">
    <source>
        <dbReference type="PROSITE-ProRule" id="PRU00169"/>
    </source>
</evidence>
<protein>
    <recommendedName>
        <fullName evidence="2">histidine kinase</fullName>
        <ecNumber evidence="2">2.7.13.3</ecNumber>
    </recommendedName>
</protein>
<keyword evidence="9" id="KW-1185">Reference proteome</keyword>
<dbReference type="InterPro" id="IPR000014">
    <property type="entry name" value="PAS"/>
</dbReference>
<dbReference type="RefSeq" id="WP_422919683.1">
    <property type="nucleotide sequence ID" value="NZ_JAMZEJ010000005.1"/>
</dbReference>
<dbReference type="EC" id="2.7.13.3" evidence="2"/>
<evidence type="ECO:0000313" key="8">
    <source>
        <dbReference type="EMBL" id="MCQ8240934.1"/>
    </source>
</evidence>
<dbReference type="Pfam" id="PF00512">
    <property type="entry name" value="HisKA"/>
    <property type="match status" value="1"/>
</dbReference>
<evidence type="ECO:0000256" key="2">
    <source>
        <dbReference type="ARBA" id="ARBA00012438"/>
    </source>
</evidence>
<dbReference type="InterPro" id="IPR001789">
    <property type="entry name" value="Sig_transdc_resp-reg_receiver"/>
</dbReference>
<dbReference type="PANTHER" id="PTHR43065">
    <property type="entry name" value="SENSOR HISTIDINE KINASE"/>
    <property type="match status" value="1"/>
</dbReference>
<dbReference type="NCBIfam" id="TIGR00229">
    <property type="entry name" value="sensory_box"/>
    <property type="match status" value="1"/>
</dbReference>
<dbReference type="InterPro" id="IPR036890">
    <property type="entry name" value="HATPase_C_sf"/>
</dbReference>
<dbReference type="CDD" id="cd17569">
    <property type="entry name" value="REC_HupR-like"/>
    <property type="match status" value="1"/>
</dbReference>
<dbReference type="SMART" id="SM00091">
    <property type="entry name" value="PAS"/>
    <property type="match status" value="1"/>
</dbReference>
<dbReference type="InterPro" id="IPR003594">
    <property type="entry name" value="HATPase_dom"/>
</dbReference>
<dbReference type="PROSITE" id="PS50109">
    <property type="entry name" value="HIS_KIN"/>
    <property type="match status" value="1"/>
</dbReference>
<dbReference type="PROSITE" id="PS50113">
    <property type="entry name" value="PAC"/>
    <property type="match status" value="1"/>
</dbReference>
<dbReference type="Proteomes" id="UP001524547">
    <property type="component" value="Unassembled WGS sequence"/>
</dbReference>
<name>A0ABT1VX70_9PROT</name>
<dbReference type="Pfam" id="PF00072">
    <property type="entry name" value="Response_reg"/>
    <property type="match status" value="1"/>
</dbReference>
<dbReference type="Pfam" id="PF08448">
    <property type="entry name" value="PAS_4"/>
    <property type="match status" value="1"/>
</dbReference>
<feature type="modified residue" description="4-aspartylphosphate" evidence="4">
    <location>
        <position position="64"/>
    </location>
</feature>
<evidence type="ECO:0000313" key="9">
    <source>
        <dbReference type="Proteomes" id="UP001524547"/>
    </source>
</evidence>
<dbReference type="Gene3D" id="3.40.50.2300">
    <property type="match status" value="1"/>
</dbReference>
<dbReference type="InterPro" id="IPR013656">
    <property type="entry name" value="PAS_4"/>
</dbReference>
<dbReference type="InterPro" id="IPR004358">
    <property type="entry name" value="Sig_transdc_His_kin-like_C"/>
</dbReference>
<dbReference type="Pfam" id="PF02518">
    <property type="entry name" value="HATPase_c"/>
    <property type="match status" value="1"/>
</dbReference>
<dbReference type="SUPFAM" id="SSF52172">
    <property type="entry name" value="CheY-like"/>
    <property type="match status" value="1"/>
</dbReference>
<evidence type="ECO:0000259" key="5">
    <source>
        <dbReference type="PROSITE" id="PS50109"/>
    </source>
</evidence>
<comment type="caution">
    <text evidence="8">The sequence shown here is derived from an EMBL/GenBank/DDBJ whole genome shotgun (WGS) entry which is preliminary data.</text>
</comment>
<dbReference type="SUPFAM" id="SSF47384">
    <property type="entry name" value="Homodimeric domain of signal transducing histidine kinase"/>
    <property type="match status" value="1"/>
</dbReference>
<dbReference type="EMBL" id="JAMZEJ010000005">
    <property type="protein sequence ID" value="MCQ8240934.1"/>
    <property type="molecule type" value="Genomic_DNA"/>
</dbReference>
<evidence type="ECO:0000259" key="7">
    <source>
        <dbReference type="PROSITE" id="PS50113"/>
    </source>
</evidence>
<dbReference type="Gene3D" id="3.30.450.20">
    <property type="entry name" value="PAS domain"/>
    <property type="match status" value="1"/>
</dbReference>
<evidence type="ECO:0000256" key="1">
    <source>
        <dbReference type="ARBA" id="ARBA00000085"/>
    </source>
</evidence>
<keyword evidence="3 4" id="KW-0597">Phosphoprotein</keyword>
<dbReference type="PROSITE" id="PS50110">
    <property type="entry name" value="RESPONSE_REGULATORY"/>
    <property type="match status" value="1"/>
</dbReference>
<evidence type="ECO:0000256" key="3">
    <source>
        <dbReference type="ARBA" id="ARBA00022553"/>
    </source>
</evidence>
<evidence type="ECO:0000259" key="6">
    <source>
        <dbReference type="PROSITE" id="PS50110"/>
    </source>
</evidence>
<proteinExistence type="predicted"/>
<feature type="domain" description="PAC" evidence="7">
    <location>
        <begin position="221"/>
        <end position="271"/>
    </location>
</feature>
<gene>
    <name evidence="8" type="ORF">NFI88_08810</name>
</gene>
<feature type="domain" description="Response regulatory" evidence="6">
    <location>
        <begin position="15"/>
        <end position="129"/>
    </location>
</feature>
<reference evidence="8 9" key="1">
    <citation type="submission" date="2022-06" db="EMBL/GenBank/DDBJ databases">
        <title>Rhizosaccharibacter gen. nov. sp. nov. KSS12, endophytic bacteria isolated from sugarcane.</title>
        <authorList>
            <person name="Pitiwittayakul N."/>
        </authorList>
    </citation>
    <scope>NUCLEOTIDE SEQUENCE [LARGE SCALE GENOMIC DNA]</scope>
    <source>
        <strain evidence="8 9">KSS12</strain>
    </source>
</reference>
<dbReference type="InterPro" id="IPR000700">
    <property type="entry name" value="PAS-assoc_C"/>
</dbReference>
<dbReference type="SUPFAM" id="SSF55874">
    <property type="entry name" value="ATPase domain of HSP90 chaperone/DNA topoisomerase II/histidine kinase"/>
    <property type="match status" value="1"/>
</dbReference>
<dbReference type="InterPro" id="IPR005467">
    <property type="entry name" value="His_kinase_dom"/>
</dbReference>
<dbReference type="Gene3D" id="3.30.565.10">
    <property type="entry name" value="Histidine kinase-like ATPase, C-terminal domain"/>
    <property type="match status" value="1"/>
</dbReference>
<dbReference type="Gene3D" id="1.10.287.130">
    <property type="match status" value="1"/>
</dbReference>
<organism evidence="8 9">
    <name type="scientific">Rhizosaccharibacter radicis</name>
    <dbReference type="NCBI Taxonomy" id="2782605"/>
    <lineage>
        <taxon>Bacteria</taxon>
        <taxon>Pseudomonadati</taxon>
        <taxon>Pseudomonadota</taxon>
        <taxon>Alphaproteobacteria</taxon>
        <taxon>Acetobacterales</taxon>
        <taxon>Acetobacteraceae</taxon>
        <taxon>Rhizosaccharibacter</taxon>
    </lineage>
</organism>
<dbReference type="InterPro" id="IPR011006">
    <property type="entry name" value="CheY-like_superfamily"/>
</dbReference>
<dbReference type="InterPro" id="IPR036097">
    <property type="entry name" value="HisK_dim/P_sf"/>
</dbReference>
<dbReference type="PRINTS" id="PR00344">
    <property type="entry name" value="BCTRLSENSOR"/>
</dbReference>
<dbReference type="SMART" id="SM00448">
    <property type="entry name" value="REC"/>
    <property type="match status" value="1"/>
</dbReference>